<dbReference type="EMBL" id="JAGINW010000001">
    <property type="protein sequence ID" value="MBP2323533.1"/>
    <property type="molecule type" value="Genomic_DNA"/>
</dbReference>
<dbReference type="Pfam" id="PF19278">
    <property type="entry name" value="Hydant_A_C"/>
    <property type="match status" value="1"/>
</dbReference>
<gene>
    <name evidence="2" type="ORF">JOF56_003918</name>
</gene>
<evidence type="ECO:0000313" key="3">
    <source>
        <dbReference type="Proteomes" id="UP001519332"/>
    </source>
</evidence>
<comment type="caution">
    <text evidence="2">The sequence shown here is derived from an EMBL/GenBank/DDBJ whole genome shotgun (WGS) entry which is preliminary data.</text>
</comment>
<evidence type="ECO:0000259" key="1">
    <source>
        <dbReference type="Pfam" id="PF19278"/>
    </source>
</evidence>
<proteinExistence type="predicted"/>
<reference evidence="2 3" key="1">
    <citation type="submission" date="2021-03" db="EMBL/GenBank/DDBJ databases">
        <title>Sequencing the genomes of 1000 actinobacteria strains.</title>
        <authorList>
            <person name="Klenk H.-P."/>
        </authorList>
    </citation>
    <scope>NUCLEOTIDE SEQUENCE [LARGE SCALE GENOMIC DNA]</scope>
    <source>
        <strain evidence="2 3">DSM 46670</strain>
    </source>
</reference>
<dbReference type="InterPro" id="IPR049517">
    <property type="entry name" value="ACX-like_C"/>
</dbReference>
<keyword evidence="3" id="KW-1185">Reference proteome</keyword>
<protein>
    <submittedName>
        <fullName evidence="2">N-methylhydantoinase A/oxoprolinase/acetone carboxylase beta subunit</fullName>
    </submittedName>
</protein>
<dbReference type="RefSeq" id="WP_209640066.1">
    <property type="nucleotide sequence ID" value="NZ_JAGINW010000001.1"/>
</dbReference>
<feature type="domain" description="Acetophenone carboxylase-like C-terminal" evidence="1">
    <location>
        <begin position="26"/>
        <end position="65"/>
    </location>
</feature>
<evidence type="ECO:0000313" key="2">
    <source>
        <dbReference type="EMBL" id="MBP2323533.1"/>
    </source>
</evidence>
<accession>A0ABS4TGH2</accession>
<organism evidence="2 3">
    <name type="scientific">Kibdelosporangium banguiense</name>
    <dbReference type="NCBI Taxonomy" id="1365924"/>
    <lineage>
        <taxon>Bacteria</taxon>
        <taxon>Bacillati</taxon>
        <taxon>Actinomycetota</taxon>
        <taxon>Actinomycetes</taxon>
        <taxon>Pseudonocardiales</taxon>
        <taxon>Pseudonocardiaceae</taxon>
        <taxon>Kibdelosporangium</taxon>
    </lineage>
</organism>
<sequence>MTEYSVAVDVGGTFTDVFAWNLDTGEAYRRTQLVAGTSIAGPAVVQQLDATVFVPDGVPASVDGNGNLILRVGVATS</sequence>
<name>A0ABS4TGH2_9PSEU</name>
<dbReference type="Proteomes" id="UP001519332">
    <property type="component" value="Unassembled WGS sequence"/>
</dbReference>